<evidence type="ECO:0000313" key="3">
    <source>
        <dbReference type="EMBL" id="RXU82481.1"/>
    </source>
</evidence>
<name>A0AB37VQF3_ENTFC</name>
<organism evidence="3 4">
    <name type="scientific">Enterococcus faecium</name>
    <name type="common">Streptococcus faecium</name>
    <dbReference type="NCBI Taxonomy" id="1352"/>
    <lineage>
        <taxon>Bacteria</taxon>
        <taxon>Bacillati</taxon>
        <taxon>Bacillota</taxon>
        <taxon>Bacilli</taxon>
        <taxon>Lactobacillales</taxon>
        <taxon>Enterococcaceae</taxon>
        <taxon>Enterococcus</taxon>
    </lineage>
</organism>
<evidence type="ECO:0000313" key="4">
    <source>
        <dbReference type="Proteomes" id="UP000289562"/>
    </source>
</evidence>
<dbReference type="SUPFAM" id="SSF53756">
    <property type="entry name" value="UDP-Glycosyltransferase/glycogen phosphorylase"/>
    <property type="match status" value="1"/>
</dbReference>
<feature type="domain" description="Glycosyl transferase family 1" evidence="1">
    <location>
        <begin position="184"/>
        <end position="341"/>
    </location>
</feature>
<evidence type="ECO:0008006" key="5">
    <source>
        <dbReference type="Google" id="ProtNLM"/>
    </source>
</evidence>
<dbReference type="AlphaFoldDB" id="A0AB37VQF3"/>
<sequence>MKVAFVIDTINKIGGTEKATINLANALAQKKHKVTLISIYKDYFPASIQYMIDSNISIHSISKKKYLKHSLIFYRIYFYLIKPKLNRFLKEQDYDFVLYTNIKFAAYSKTKYKKILVMHSRFSYFLKSTVTKRLLDKYHTSFDKVVFLTEMDKEEYSNFYSTNNGTYIYNSIKIQDDNDYLYLKRNNSVVFLGRLNTHEKQLDRAILMFDKARKQFNKPWYFKIYGEGPALSELKHLIKKHDIKNVEFLGVETDIQKIFNEADINILTSVVEGLPMSIVEASSCKVPTISYDSSPGIQELINNNDSGYIVNLNDETQFISRLKELMSDETKRKIMGNKAKNIAKLKFSEEKISSDWEKLFNSVAQGE</sequence>
<dbReference type="Gene3D" id="3.40.50.2000">
    <property type="entry name" value="Glycogen Phosphorylase B"/>
    <property type="match status" value="2"/>
</dbReference>
<dbReference type="Pfam" id="PF00534">
    <property type="entry name" value="Glycos_transf_1"/>
    <property type="match status" value="1"/>
</dbReference>
<dbReference type="Proteomes" id="UP000289562">
    <property type="component" value="Unassembled WGS sequence"/>
</dbReference>
<protein>
    <recommendedName>
        <fullName evidence="5">Glycosyltransferase family 4 protein</fullName>
    </recommendedName>
</protein>
<comment type="caution">
    <text evidence="3">The sequence shown here is derived from an EMBL/GenBank/DDBJ whole genome shotgun (WGS) entry which is preliminary data.</text>
</comment>
<dbReference type="InterPro" id="IPR028098">
    <property type="entry name" value="Glyco_trans_4-like_N"/>
</dbReference>
<dbReference type="RefSeq" id="WP_104853352.1">
    <property type="nucleotide sequence ID" value="NZ_CANCXJ010000112.1"/>
</dbReference>
<dbReference type="PANTHER" id="PTHR12526:SF630">
    <property type="entry name" value="GLYCOSYLTRANSFERASE"/>
    <property type="match status" value="1"/>
</dbReference>
<reference evidence="3 4" key="1">
    <citation type="submission" date="2017-12" db="EMBL/GenBank/DDBJ databases">
        <title>A pool of 800 enterococci isolated from chicken carcass rinse samples from New Zealand.</title>
        <authorList>
            <person name="Zhang J."/>
            <person name="Rogers L."/>
            <person name="Midwinter A."/>
            <person name="French N."/>
        </authorList>
    </citation>
    <scope>NUCLEOTIDE SEQUENCE [LARGE SCALE GENOMIC DNA]</scope>
    <source>
        <strain evidence="3 4">EN697</strain>
    </source>
</reference>
<accession>A0AB37VQF3</accession>
<feature type="domain" description="Glycosyltransferase subfamily 4-like N-terminal" evidence="2">
    <location>
        <begin position="13"/>
        <end position="173"/>
    </location>
</feature>
<evidence type="ECO:0000259" key="2">
    <source>
        <dbReference type="Pfam" id="PF13439"/>
    </source>
</evidence>
<dbReference type="Pfam" id="PF13439">
    <property type="entry name" value="Glyco_transf_4"/>
    <property type="match status" value="1"/>
</dbReference>
<evidence type="ECO:0000259" key="1">
    <source>
        <dbReference type="Pfam" id="PF00534"/>
    </source>
</evidence>
<proteinExistence type="predicted"/>
<dbReference type="PANTHER" id="PTHR12526">
    <property type="entry name" value="GLYCOSYLTRANSFERASE"/>
    <property type="match status" value="1"/>
</dbReference>
<gene>
    <name evidence="3" type="ORF">CYQ77_13890</name>
</gene>
<dbReference type="GO" id="GO:0016757">
    <property type="term" value="F:glycosyltransferase activity"/>
    <property type="evidence" value="ECO:0007669"/>
    <property type="project" value="InterPro"/>
</dbReference>
<dbReference type="EMBL" id="PJVH01000102">
    <property type="protein sequence ID" value="RXU82481.1"/>
    <property type="molecule type" value="Genomic_DNA"/>
</dbReference>
<dbReference type="InterPro" id="IPR001296">
    <property type="entry name" value="Glyco_trans_1"/>
</dbReference>